<dbReference type="InterPro" id="IPR036514">
    <property type="entry name" value="SGNH_hydro_sf"/>
</dbReference>
<name>A0A3A1QYS4_9BACI</name>
<sequence length="207" mass="23400">MESTKIVMIGDSITEWGRKEDPEDIGTGYVRLVNNYVVTAFPGKNIKVVNKGVGGDRITDMADRWEKDVLDEQPDYVSVSIGINDVWRQLDHPEMEQVSAQRFTDIYRELLTRVKSEVPSVKVILMEPTIIEEDTDSPGNKMLKEYVSAVHKLAEEFSAVVVPTHTAFIKYLETARRQELTTDGVHMNSKGNMLMAVEWVKAVKGLL</sequence>
<dbReference type="GO" id="GO:0004622">
    <property type="term" value="F:phosphatidylcholine lysophospholipase activity"/>
    <property type="evidence" value="ECO:0007669"/>
    <property type="project" value="TreeGrafter"/>
</dbReference>
<dbReference type="Gene3D" id="3.40.50.1110">
    <property type="entry name" value="SGNH hydrolase"/>
    <property type="match status" value="1"/>
</dbReference>
<gene>
    <name evidence="2" type="ORF">D3H55_09705</name>
</gene>
<dbReference type="PANTHER" id="PTHR30383:SF5">
    <property type="entry name" value="SGNH HYDROLASE-TYPE ESTERASE DOMAIN-CONTAINING PROTEIN"/>
    <property type="match status" value="1"/>
</dbReference>
<dbReference type="AlphaFoldDB" id="A0A3A1QYS4"/>
<evidence type="ECO:0000313" key="2">
    <source>
        <dbReference type="EMBL" id="RIW34250.1"/>
    </source>
</evidence>
<evidence type="ECO:0000259" key="1">
    <source>
        <dbReference type="Pfam" id="PF13472"/>
    </source>
</evidence>
<feature type="domain" description="SGNH hydrolase-type esterase" evidence="1">
    <location>
        <begin position="9"/>
        <end position="192"/>
    </location>
</feature>
<keyword evidence="3" id="KW-1185">Reference proteome</keyword>
<keyword evidence="2" id="KW-0378">Hydrolase</keyword>
<dbReference type="CDD" id="cd01834">
    <property type="entry name" value="SGNH_hydrolase_like_2"/>
    <property type="match status" value="1"/>
</dbReference>
<dbReference type="SUPFAM" id="SSF52266">
    <property type="entry name" value="SGNH hydrolase"/>
    <property type="match status" value="1"/>
</dbReference>
<dbReference type="Pfam" id="PF13472">
    <property type="entry name" value="Lipase_GDSL_2"/>
    <property type="match status" value="1"/>
</dbReference>
<proteinExistence type="predicted"/>
<dbReference type="Proteomes" id="UP000265801">
    <property type="component" value="Unassembled WGS sequence"/>
</dbReference>
<dbReference type="PANTHER" id="PTHR30383">
    <property type="entry name" value="THIOESTERASE 1/PROTEASE 1/LYSOPHOSPHOLIPASE L1"/>
    <property type="match status" value="1"/>
</dbReference>
<dbReference type="EMBL" id="QXIR01000011">
    <property type="protein sequence ID" value="RIW34250.1"/>
    <property type="molecule type" value="Genomic_DNA"/>
</dbReference>
<evidence type="ECO:0000313" key="3">
    <source>
        <dbReference type="Proteomes" id="UP000265801"/>
    </source>
</evidence>
<organism evidence="2 3">
    <name type="scientific">Bacillus salacetis</name>
    <dbReference type="NCBI Taxonomy" id="2315464"/>
    <lineage>
        <taxon>Bacteria</taxon>
        <taxon>Bacillati</taxon>
        <taxon>Bacillota</taxon>
        <taxon>Bacilli</taxon>
        <taxon>Bacillales</taxon>
        <taxon>Bacillaceae</taxon>
        <taxon>Bacillus</taxon>
    </lineage>
</organism>
<dbReference type="OrthoDB" id="9794725at2"/>
<dbReference type="InterPro" id="IPR013830">
    <property type="entry name" value="SGNH_hydro"/>
</dbReference>
<comment type="caution">
    <text evidence="2">The sequence shown here is derived from an EMBL/GenBank/DDBJ whole genome shotgun (WGS) entry which is preliminary data.</text>
</comment>
<dbReference type="InterPro" id="IPR051532">
    <property type="entry name" value="Ester_Hydrolysis_Enzymes"/>
</dbReference>
<protein>
    <submittedName>
        <fullName evidence="2">Hydrolase</fullName>
    </submittedName>
</protein>
<reference evidence="2 3" key="1">
    <citation type="submission" date="2018-09" db="EMBL/GenBank/DDBJ databases">
        <title>Bacillus saliacetes sp. nov., isolated from Thai shrimp paste (Ka-pi).</title>
        <authorList>
            <person name="Daroonpunt R."/>
            <person name="Tanasupawat S."/>
            <person name="Yiamsombut S."/>
        </authorList>
    </citation>
    <scope>NUCLEOTIDE SEQUENCE [LARGE SCALE GENOMIC DNA]</scope>
    <source>
        <strain evidence="2 3">SKP7-4</strain>
    </source>
</reference>
<dbReference type="RefSeq" id="WP_119546717.1">
    <property type="nucleotide sequence ID" value="NZ_QXIR01000011.1"/>
</dbReference>
<accession>A0A3A1QYS4</accession>